<gene>
    <name evidence="2" type="ORF">FHX40_3090</name>
</gene>
<keyword evidence="3" id="KW-1185">Reference proteome</keyword>
<sequence>MNRRLLLVVAGWVLTALVATGAGIAVIGLVGRTFAGGPGDVLSAEEARDALARAEASPRPTRPSPGPSSSPAVPEPTPTASAEASPRPTPEATPAPTPTAVSRVITTRGGSVVARCQGGLVTLRSWSPAQGYEVDDVDPGPDESAKVTFESDRGEVEIEVRCSASGPVHTVETDTETD</sequence>
<dbReference type="Proteomes" id="UP000319213">
    <property type="component" value="Unassembled WGS sequence"/>
</dbReference>
<name>A0A543J0K2_9ACTN</name>
<evidence type="ECO:0008006" key="4">
    <source>
        <dbReference type="Google" id="ProtNLM"/>
    </source>
</evidence>
<accession>A0A543J0K2</accession>
<feature type="compositionally biased region" description="Pro residues" evidence="1">
    <location>
        <begin position="87"/>
        <end position="97"/>
    </location>
</feature>
<dbReference type="OrthoDB" id="3782348at2"/>
<dbReference type="AlphaFoldDB" id="A0A543J0K2"/>
<evidence type="ECO:0000256" key="1">
    <source>
        <dbReference type="SAM" id="MobiDB-lite"/>
    </source>
</evidence>
<dbReference type="RefSeq" id="WP_142260249.1">
    <property type="nucleotide sequence ID" value="NZ_BMPV01000001.1"/>
</dbReference>
<feature type="compositionally biased region" description="Pro residues" evidence="1">
    <location>
        <begin position="60"/>
        <end position="77"/>
    </location>
</feature>
<reference evidence="2 3" key="1">
    <citation type="submission" date="2019-06" db="EMBL/GenBank/DDBJ databases">
        <title>Sequencing the genomes of 1000 actinobacteria strains.</title>
        <authorList>
            <person name="Klenk H.-P."/>
        </authorList>
    </citation>
    <scope>NUCLEOTIDE SEQUENCE [LARGE SCALE GENOMIC DNA]</scope>
    <source>
        <strain evidence="2 3">DSM 43186</strain>
    </source>
</reference>
<feature type="region of interest" description="Disordered" evidence="1">
    <location>
        <begin position="48"/>
        <end position="104"/>
    </location>
</feature>
<protein>
    <recommendedName>
        <fullName evidence="4">Septum formation initiator</fullName>
    </recommendedName>
</protein>
<proteinExistence type="predicted"/>
<dbReference type="EMBL" id="VFPQ01000001">
    <property type="protein sequence ID" value="TQM76356.1"/>
    <property type="molecule type" value="Genomic_DNA"/>
</dbReference>
<evidence type="ECO:0000313" key="2">
    <source>
        <dbReference type="EMBL" id="TQM76356.1"/>
    </source>
</evidence>
<evidence type="ECO:0000313" key="3">
    <source>
        <dbReference type="Proteomes" id="UP000319213"/>
    </source>
</evidence>
<comment type="caution">
    <text evidence="2">The sequence shown here is derived from an EMBL/GenBank/DDBJ whole genome shotgun (WGS) entry which is preliminary data.</text>
</comment>
<organism evidence="2 3">
    <name type="scientific">Thermopolyspora flexuosa</name>
    <dbReference type="NCBI Taxonomy" id="103836"/>
    <lineage>
        <taxon>Bacteria</taxon>
        <taxon>Bacillati</taxon>
        <taxon>Actinomycetota</taxon>
        <taxon>Actinomycetes</taxon>
        <taxon>Streptosporangiales</taxon>
        <taxon>Streptosporangiaceae</taxon>
        <taxon>Thermopolyspora</taxon>
    </lineage>
</organism>